<dbReference type="Proteomes" id="UP001152523">
    <property type="component" value="Unassembled WGS sequence"/>
</dbReference>
<dbReference type="PANTHER" id="PTHR47165">
    <property type="entry name" value="OS03G0429900 PROTEIN"/>
    <property type="match status" value="1"/>
</dbReference>
<comment type="similarity">
    <text evidence="1">Belongs to the replication factor A protein 1 family.</text>
</comment>
<gene>
    <name evidence="10" type="ORF">CEPIT_LOCUS27183</name>
    <name evidence="11" type="ORF">CEPIT_LOCUS37331</name>
    <name evidence="9" type="ORF">CEPIT_LOCUS7027</name>
</gene>
<keyword evidence="5" id="KW-0238">DNA-binding</keyword>
<evidence type="ECO:0000256" key="5">
    <source>
        <dbReference type="ARBA" id="ARBA00023125"/>
    </source>
</evidence>
<sequence>MVGMWSLVNEFHQGKTAWAFKARAVRVYEIPAYGIHGESLQCIFHDSEGTRIHAHIGKLQVARFRAMFKEGNVYAIRNFLVQDNYMNFKTTRNEFKLLFIQRTEAFQISKINFPMRMFDFKPINTLVAEEVVDETHAIDVIGKITSLSNPKLLTKNGRQTQLVDLTLGDAVGNSISCTLWEDLVDQLVAFLESKPKSIILILQLCRAKKFQGRVSVTNMFNVTKMFLNSDSEECEEFKATFGPDNDDDADGLVLGSFVTPALQDDLASGKVPLVSINDLIQMKEDGKHWVYGEILAIDSYKDWYYISCKGCSRKVTPEGDSFRCGVCNTAEVVLRYKINVRVMDDTSHASFVFWDKECITLIGKTANILRDETEEKNMGPYYFPVEIDGLVEIKGLFRVHAKRESICYRGVPTFSVIGMNCDPTILSLYKYKGKVDEEEDDFTLLKKEFSVDEEVFTVNEEEKSPLLTKKEREAVVVNLDGIKRKLFAEPSPVQPAKRLRTVKVEKP</sequence>
<keyword evidence="4" id="KW-0862">Zinc</keyword>
<evidence type="ECO:0008006" key="13">
    <source>
        <dbReference type="Google" id="ProtNLM"/>
    </source>
</evidence>
<keyword evidence="12" id="KW-1185">Reference proteome</keyword>
<evidence type="ECO:0000256" key="4">
    <source>
        <dbReference type="ARBA" id="ARBA00022833"/>
    </source>
</evidence>
<evidence type="ECO:0000259" key="8">
    <source>
        <dbReference type="Pfam" id="PF16900"/>
    </source>
</evidence>
<dbReference type="InterPro" id="IPR047192">
    <property type="entry name" value="Euk_RPA1_DBD_C"/>
</dbReference>
<dbReference type="GO" id="GO:0008270">
    <property type="term" value="F:zinc ion binding"/>
    <property type="evidence" value="ECO:0007669"/>
    <property type="project" value="UniProtKB-KW"/>
</dbReference>
<reference evidence="11" key="1">
    <citation type="submission" date="2022-07" db="EMBL/GenBank/DDBJ databases">
        <authorList>
            <person name="Macas J."/>
            <person name="Novak P."/>
            <person name="Neumann P."/>
        </authorList>
    </citation>
    <scope>NUCLEOTIDE SEQUENCE</scope>
</reference>
<dbReference type="InterPro" id="IPR003871">
    <property type="entry name" value="RFA1B/D_OB_1st"/>
</dbReference>
<dbReference type="SUPFAM" id="SSF50249">
    <property type="entry name" value="Nucleic acid-binding proteins"/>
    <property type="match status" value="3"/>
</dbReference>
<dbReference type="CDD" id="cd04480">
    <property type="entry name" value="RPA1_DBD_A_like"/>
    <property type="match status" value="1"/>
</dbReference>
<dbReference type="Pfam" id="PF16900">
    <property type="entry name" value="REPA_OB_2"/>
    <property type="match status" value="1"/>
</dbReference>
<dbReference type="EMBL" id="CAMAPF010000938">
    <property type="protein sequence ID" value="CAH9125986.1"/>
    <property type="molecule type" value="Genomic_DNA"/>
</dbReference>
<evidence type="ECO:0000259" key="6">
    <source>
        <dbReference type="Pfam" id="PF02721"/>
    </source>
</evidence>
<comment type="caution">
    <text evidence="11">The sequence shown here is derived from an EMBL/GenBank/DDBJ whole genome shotgun (WGS) entry which is preliminary data.</text>
</comment>
<evidence type="ECO:0000313" key="9">
    <source>
        <dbReference type="EMBL" id="CAH9079728.1"/>
    </source>
</evidence>
<dbReference type="EMBL" id="CAMAPF010001015">
    <property type="protein sequence ID" value="CAH9139099.1"/>
    <property type="molecule type" value="Genomic_DNA"/>
</dbReference>
<evidence type="ECO:0000256" key="3">
    <source>
        <dbReference type="ARBA" id="ARBA00022771"/>
    </source>
</evidence>
<organism evidence="11 12">
    <name type="scientific">Cuscuta epithymum</name>
    <dbReference type="NCBI Taxonomy" id="186058"/>
    <lineage>
        <taxon>Eukaryota</taxon>
        <taxon>Viridiplantae</taxon>
        <taxon>Streptophyta</taxon>
        <taxon>Embryophyta</taxon>
        <taxon>Tracheophyta</taxon>
        <taxon>Spermatophyta</taxon>
        <taxon>Magnoliopsida</taxon>
        <taxon>eudicotyledons</taxon>
        <taxon>Gunneridae</taxon>
        <taxon>Pentapetalae</taxon>
        <taxon>asterids</taxon>
        <taxon>lamiids</taxon>
        <taxon>Solanales</taxon>
        <taxon>Convolvulaceae</taxon>
        <taxon>Cuscuteae</taxon>
        <taxon>Cuscuta</taxon>
        <taxon>Cuscuta subgen. Cuscuta</taxon>
    </lineage>
</organism>
<feature type="domain" description="Replication protein A OB" evidence="8">
    <location>
        <begin position="132"/>
        <end position="215"/>
    </location>
</feature>
<dbReference type="CDD" id="cd04476">
    <property type="entry name" value="RPA1_DBD_C"/>
    <property type="match status" value="1"/>
</dbReference>
<dbReference type="PANTHER" id="PTHR47165:SF4">
    <property type="entry name" value="OS03G0429900 PROTEIN"/>
    <property type="match status" value="1"/>
</dbReference>
<evidence type="ECO:0000313" key="10">
    <source>
        <dbReference type="EMBL" id="CAH9125986.1"/>
    </source>
</evidence>
<dbReference type="GO" id="GO:0003677">
    <property type="term" value="F:DNA binding"/>
    <property type="evidence" value="ECO:0007669"/>
    <property type="project" value="UniProtKB-KW"/>
</dbReference>
<dbReference type="Gene3D" id="2.40.50.140">
    <property type="entry name" value="Nucleic acid-binding proteins"/>
    <property type="match status" value="3"/>
</dbReference>
<proteinExistence type="inferred from homology"/>
<name>A0AAV0FTZ9_9ASTE</name>
<accession>A0AAV0FTZ9</accession>
<protein>
    <recommendedName>
        <fullName evidence="13">Replication factor A C-terminal domain-containing protein</fullName>
    </recommendedName>
</protein>
<dbReference type="EMBL" id="CAMAPF010000033">
    <property type="protein sequence ID" value="CAH9079728.1"/>
    <property type="molecule type" value="Genomic_DNA"/>
</dbReference>
<keyword evidence="2" id="KW-0479">Metal-binding</keyword>
<evidence type="ECO:0000313" key="11">
    <source>
        <dbReference type="EMBL" id="CAH9139099.1"/>
    </source>
</evidence>
<dbReference type="Pfam" id="PF08646">
    <property type="entry name" value="Rep_fac-A_C"/>
    <property type="match status" value="1"/>
</dbReference>
<dbReference type="InterPro" id="IPR031657">
    <property type="entry name" value="REPA_OB_2"/>
</dbReference>
<dbReference type="AlphaFoldDB" id="A0AAV0FTZ9"/>
<feature type="domain" description="Replication factor A C-terminal" evidence="7">
    <location>
        <begin position="302"/>
        <end position="403"/>
    </location>
</feature>
<dbReference type="InterPro" id="IPR013955">
    <property type="entry name" value="Rep_factor-A_C"/>
</dbReference>
<evidence type="ECO:0000256" key="1">
    <source>
        <dbReference type="ARBA" id="ARBA00005690"/>
    </source>
</evidence>
<evidence type="ECO:0000256" key="2">
    <source>
        <dbReference type="ARBA" id="ARBA00022723"/>
    </source>
</evidence>
<keyword evidence="3" id="KW-0863">Zinc-finger</keyword>
<feature type="domain" description="Replication protein A 70 kDa DNA-binding subunit B/D first OB fold" evidence="6">
    <location>
        <begin position="8"/>
        <end position="104"/>
    </location>
</feature>
<evidence type="ECO:0000313" key="12">
    <source>
        <dbReference type="Proteomes" id="UP001152523"/>
    </source>
</evidence>
<dbReference type="Pfam" id="PF02721">
    <property type="entry name" value="DUF223"/>
    <property type="match status" value="1"/>
</dbReference>
<dbReference type="CDD" id="cd04481">
    <property type="entry name" value="RPA1_DBD_B_like"/>
    <property type="match status" value="1"/>
</dbReference>
<dbReference type="InterPro" id="IPR012340">
    <property type="entry name" value="NA-bd_OB-fold"/>
</dbReference>
<evidence type="ECO:0000259" key="7">
    <source>
        <dbReference type="Pfam" id="PF08646"/>
    </source>
</evidence>